<comment type="caution">
    <text evidence="7">The sequence shown here is derived from an EMBL/GenBank/DDBJ whole genome shotgun (WGS) entry which is preliminary data.</text>
</comment>
<dbReference type="InterPro" id="IPR030678">
    <property type="entry name" value="Peptide/Ni-bd"/>
</dbReference>
<dbReference type="Gene3D" id="3.40.190.10">
    <property type="entry name" value="Periplasmic binding protein-like II"/>
    <property type="match status" value="1"/>
</dbReference>
<dbReference type="OrthoDB" id="9803988at2"/>
<feature type="signal peptide" evidence="5">
    <location>
        <begin position="1"/>
        <end position="37"/>
    </location>
</feature>
<evidence type="ECO:0000256" key="5">
    <source>
        <dbReference type="SAM" id="SignalP"/>
    </source>
</evidence>
<organism evidence="7 8">
    <name type="scientific">Mesorhizobium kowhaii</name>
    <dbReference type="NCBI Taxonomy" id="1300272"/>
    <lineage>
        <taxon>Bacteria</taxon>
        <taxon>Pseudomonadati</taxon>
        <taxon>Pseudomonadota</taxon>
        <taxon>Alphaproteobacteria</taxon>
        <taxon>Hyphomicrobiales</taxon>
        <taxon>Phyllobacteriaceae</taxon>
        <taxon>Mesorhizobium</taxon>
    </lineage>
</organism>
<comment type="subcellular location">
    <subcellularLocation>
        <location evidence="1">Periplasm</location>
    </subcellularLocation>
</comment>
<dbReference type="EMBL" id="MZXV01000062">
    <property type="protein sequence ID" value="PZV35263.1"/>
    <property type="molecule type" value="Genomic_DNA"/>
</dbReference>
<keyword evidence="3" id="KW-0813">Transport</keyword>
<dbReference type="PANTHER" id="PTHR30290">
    <property type="entry name" value="PERIPLASMIC BINDING COMPONENT OF ABC TRANSPORTER"/>
    <property type="match status" value="1"/>
</dbReference>
<name>A0A2W7CFI3_9HYPH</name>
<feature type="domain" description="Solute-binding protein family 5" evidence="6">
    <location>
        <begin position="89"/>
        <end position="422"/>
    </location>
</feature>
<evidence type="ECO:0000256" key="4">
    <source>
        <dbReference type="ARBA" id="ARBA00022729"/>
    </source>
</evidence>
<dbReference type="GO" id="GO:1904680">
    <property type="term" value="F:peptide transmembrane transporter activity"/>
    <property type="evidence" value="ECO:0007669"/>
    <property type="project" value="TreeGrafter"/>
</dbReference>
<dbReference type="CDD" id="cd08503">
    <property type="entry name" value="PBP2_NikA_DppA_OppA_like_17"/>
    <property type="match status" value="1"/>
</dbReference>
<evidence type="ECO:0000256" key="2">
    <source>
        <dbReference type="ARBA" id="ARBA00005695"/>
    </source>
</evidence>
<protein>
    <submittedName>
        <fullName evidence="7">Peptide ABC transporter substrate-binding protein</fullName>
    </submittedName>
</protein>
<feature type="chain" id="PRO_5015952015" evidence="5">
    <location>
        <begin position="38"/>
        <end position="521"/>
    </location>
</feature>
<dbReference type="GO" id="GO:0030288">
    <property type="term" value="C:outer membrane-bounded periplasmic space"/>
    <property type="evidence" value="ECO:0007669"/>
    <property type="project" value="UniProtKB-ARBA"/>
</dbReference>
<proteinExistence type="inferred from homology"/>
<evidence type="ECO:0000256" key="3">
    <source>
        <dbReference type="ARBA" id="ARBA00022448"/>
    </source>
</evidence>
<keyword evidence="4 5" id="KW-0732">Signal</keyword>
<dbReference type="SUPFAM" id="SSF53850">
    <property type="entry name" value="Periplasmic binding protein-like II"/>
    <property type="match status" value="1"/>
</dbReference>
<dbReference type="RefSeq" id="WP_111547626.1">
    <property type="nucleotide sequence ID" value="NZ_MZXV01000062.1"/>
</dbReference>
<dbReference type="Pfam" id="PF00496">
    <property type="entry name" value="SBP_bac_5"/>
    <property type="match status" value="1"/>
</dbReference>
<dbReference type="PIRSF" id="PIRSF002741">
    <property type="entry name" value="MppA"/>
    <property type="match status" value="1"/>
</dbReference>
<accession>A0A2W7CFI3</accession>
<evidence type="ECO:0000256" key="1">
    <source>
        <dbReference type="ARBA" id="ARBA00004418"/>
    </source>
</evidence>
<dbReference type="Gene3D" id="3.10.105.10">
    <property type="entry name" value="Dipeptide-binding Protein, Domain 3"/>
    <property type="match status" value="1"/>
</dbReference>
<dbReference type="GO" id="GO:0015833">
    <property type="term" value="P:peptide transport"/>
    <property type="evidence" value="ECO:0007669"/>
    <property type="project" value="TreeGrafter"/>
</dbReference>
<comment type="similarity">
    <text evidence="2">Belongs to the bacterial solute-binding protein 5 family.</text>
</comment>
<keyword evidence="8" id="KW-1185">Reference proteome</keyword>
<dbReference type="InterPro" id="IPR006311">
    <property type="entry name" value="TAT_signal"/>
</dbReference>
<dbReference type="Gene3D" id="3.90.76.10">
    <property type="entry name" value="Dipeptide-binding Protein, Domain 1"/>
    <property type="match status" value="1"/>
</dbReference>
<dbReference type="PANTHER" id="PTHR30290:SF10">
    <property type="entry name" value="PERIPLASMIC OLIGOPEPTIDE-BINDING PROTEIN-RELATED"/>
    <property type="match status" value="1"/>
</dbReference>
<evidence type="ECO:0000313" key="7">
    <source>
        <dbReference type="EMBL" id="PZV35263.1"/>
    </source>
</evidence>
<gene>
    <name evidence="7" type="ORF">B5V02_27810</name>
</gene>
<reference evidence="8" key="1">
    <citation type="submission" date="2017-03" db="EMBL/GenBank/DDBJ databases">
        <authorList>
            <person name="Safronova V.I."/>
            <person name="Sazanova A.L."/>
            <person name="Chirak E.R."/>
        </authorList>
    </citation>
    <scope>NUCLEOTIDE SEQUENCE [LARGE SCALE GENOMIC DNA]</scope>
    <source>
        <strain evidence="8">Ach-343</strain>
    </source>
</reference>
<evidence type="ECO:0000313" key="8">
    <source>
        <dbReference type="Proteomes" id="UP000248616"/>
    </source>
</evidence>
<dbReference type="GO" id="GO:0043190">
    <property type="term" value="C:ATP-binding cassette (ABC) transporter complex"/>
    <property type="evidence" value="ECO:0007669"/>
    <property type="project" value="InterPro"/>
</dbReference>
<dbReference type="AlphaFoldDB" id="A0A2W7CFI3"/>
<dbReference type="InterPro" id="IPR000914">
    <property type="entry name" value="SBP_5_dom"/>
</dbReference>
<sequence>MTKAQGGSFSRRQFLAATVGATALSAASVLMVPTVRAATPKQGGTLRFGVGHGSSTDSLDPGTYDNNFTIALGYMLNNHLAEISANGELIGEVAESWEPTPDAATWTFKIRKGIVYHDGRSLTVEDVVASVNYHRGEGSKSAALALLKPIKDIKIDGPDKVVFSLNAGNADFPYIISDYHIPILPSKDGKIVADNGIGCGPYKLEKWQPGIQARVTRNPNYWKTDRAHFDAIEMTAIVDATARTAAMMSGTIDVMDRCEFKTVSFLEKNPAVSVKSISGNQHYTFPMLTNKAPFDDPHVRMALKLACPREQMVKTILQGHGAVGNDHPIGSGMPFFAAGLPQRTQDLDKAKWHLKQAGLTSLNVQLSAADAAFSGAVDAAELYSQAAAKGGIKIDVERVPNDGYWANVWTKKPWCACYWAGRPTVDAMLSLAYLPDGAWNDTNWKNPRFVELVTAGRAELDAKKRAQIYFDAQEILSNDGGTVVPMFADYLFATSNKIKHDKIASNWDMDGQKFSERWWFE</sequence>
<dbReference type="PROSITE" id="PS51318">
    <property type="entry name" value="TAT"/>
    <property type="match status" value="1"/>
</dbReference>
<dbReference type="InterPro" id="IPR039424">
    <property type="entry name" value="SBP_5"/>
</dbReference>
<evidence type="ECO:0000259" key="6">
    <source>
        <dbReference type="Pfam" id="PF00496"/>
    </source>
</evidence>
<dbReference type="Proteomes" id="UP000248616">
    <property type="component" value="Unassembled WGS sequence"/>
</dbReference>